<proteinExistence type="evidence at transcript level"/>
<reference evidence="2" key="2">
    <citation type="submission" date="2008-03" db="EMBL/GenBank/DDBJ databases">
        <authorList>
            <person name="Li K.S."/>
            <person name="Guan Y."/>
            <person name="Wang J."/>
            <person name="Smith G.J.D."/>
            <person name="Xu K.M."/>
            <person name="Duan L."/>
            <person name="Rahardjo A.P."/>
            <person name="Puthavathana P."/>
            <person name="Buranathai C."/>
            <person name="Nguyen T.D."/>
            <person name="Estoepangestie A.T.S."/>
            <person name="Chaisingh A."/>
            <person name="Auewarakul P."/>
            <person name="Long H.T."/>
            <person name="Hanh N.T.H."/>
            <person name="Lim W."/>
            <person name="Webby R.J."/>
            <person name="Poon L.L.M."/>
            <person name="Chen H."/>
            <person name="Shortridge K.F."/>
            <person name="Yuen K.Y."/>
            <person name="Webster R.G."/>
            <person name="Peiris J.S.M."/>
        </authorList>
    </citation>
    <scope>NUCLEOTIDE SEQUENCE</scope>
    <source>
        <tissue evidence="2">Salivary glands</tissue>
    </source>
</reference>
<accession>B2D298</accession>
<dbReference type="EMBL" id="EU574832">
    <property type="protein sequence ID" value="ACB70339.1"/>
    <property type="molecule type" value="mRNA"/>
</dbReference>
<reference evidence="2" key="1">
    <citation type="journal article" date="2008" name="J. Proteomics">
        <title>An insight into the salivary transcriptome and proteome of the soft tick and vector of epizootic bovine abortion, Ornithodoros coriaceus.</title>
        <authorList>
            <person name="Francischetti I.M."/>
            <person name="Meng Z."/>
            <person name="Mans B.J."/>
            <person name="Gudderra N."/>
            <person name="Hall M."/>
            <person name="Veenstra T.D."/>
            <person name="Pham V.M."/>
            <person name="Kotsyfakis M."/>
            <person name="Ribeiro J.M."/>
        </authorList>
    </citation>
    <scope>NUCLEOTIDE SEQUENCE</scope>
    <source>
        <tissue evidence="2">Salivary glands</tissue>
    </source>
</reference>
<evidence type="ECO:0000313" key="2">
    <source>
        <dbReference type="EMBL" id="ACB70339.1"/>
    </source>
</evidence>
<organism evidence="2">
    <name type="scientific">Ornithodoros coriaceus</name>
    <name type="common">Soft tick</name>
    <name type="synonym">Argasid tick</name>
    <dbReference type="NCBI Taxonomy" id="92741"/>
    <lineage>
        <taxon>Eukaryota</taxon>
        <taxon>Metazoa</taxon>
        <taxon>Ecdysozoa</taxon>
        <taxon>Arthropoda</taxon>
        <taxon>Chelicerata</taxon>
        <taxon>Arachnida</taxon>
        <taxon>Acari</taxon>
        <taxon>Parasitiformes</taxon>
        <taxon>Ixodida</taxon>
        <taxon>Ixodoidea</taxon>
        <taxon>Argasidae</taxon>
        <taxon>Ornithodorinae</taxon>
        <taxon>Ornithodoros</taxon>
    </lineage>
</organism>
<protein>
    <submittedName>
        <fullName evidence="2">Uncharacterized protein</fullName>
    </submittedName>
</protein>
<feature type="region of interest" description="Disordered" evidence="1">
    <location>
        <begin position="16"/>
        <end position="41"/>
    </location>
</feature>
<name>B2D298_ORNCO</name>
<feature type="region of interest" description="Disordered" evidence="1">
    <location>
        <begin position="54"/>
        <end position="88"/>
    </location>
</feature>
<dbReference type="AlphaFoldDB" id="B2D298"/>
<evidence type="ECO:0000256" key="1">
    <source>
        <dbReference type="SAM" id="MobiDB-lite"/>
    </source>
</evidence>
<feature type="compositionally biased region" description="Basic and acidic residues" evidence="1">
    <location>
        <begin position="26"/>
        <end position="35"/>
    </location>
</feature>
<sequence length="240" mass="26565">MLSSSSVRSFAWNEDLSDHSSLPSSFERRTVRTESRGGPSCVATEPVVLVAPLKPRTRSLRGNTPPAQRKARPVQSRPLPRHAAMLPSNGVQDCSTSLRPVGDFSDFVVKPLGCAKEALSTQLDSELLERVWEGVIRRRMSEATYKDNDLSRYVDDKHLYCALRENDVPTIIGVLKKTDLGNTLYATYVSPEVLTVAMERIAMIGFVGPTRKGHYLSAQHVDAVFLPGHDDPLPLFSFLS</sequence>